<gene>
    <name evidence="2" type="ORF">MSEDJ_42700</name>
</gene>
<keyword evidence="3" id="KW-1185">Reference proteome</keyword>
<feature type="region of interest" description="Disordered" evidence="1">
    <location>
        <begin position="46"/>
        <end position="71"/>
    </location>
</feature>
<organism evidence="2 3">
    <name type="scientific">Mycolicibacterium sediminis</name>
    <dbReference type="NCBI Taxonomy" id="1286180"/>
    <lineage>
        <taxon>Bacteria</taxon>
        <taxon>Bacillati</taxon>
        <taxon>Actinomycetota</taxon>
        <taxon>Actinomycetes</taxon>
        <taxon>Mycobacteriales</taxon>
        <taxon>Mycobacteriaceae</taxon>
        <taxon>Mycolicibacterium</taxon>
    </lineage>
</organism>
<evidence type="ECO:0000313" key="3">
    <source>
        <dbReference type="Proteomes" id="UP000467193"/>
    </source>
</evidence>
<reference evidence="2 3" key="1">
    <citation type="journal article" date="2019" name="Emerg. Microbes Infect.">
        <title>Comprehensive subspecies identification of 175 nontuberculous mycobacteria species based on 7547 genomic profiles.</title>
        <authorList>
            <person name="Matsumoto Y."/>
            <person name="Kinjo T."/>
            <person name="Motooka D."/>
            <person name="Nabeya D."/>
            <person name="Jung N."/>
            <person name="Uechi K."/>
            <person name="Horii T."/>
            <person name="Iida T."/>
            <person name="Fujita J."/>
            <person name="Nakamura S."/>
        </authorList>
    </citation>
    <scope>NUCLEOTIDE SEQUENCE [LARGE SCALE GENOMIC DNA]</scope>
    <source>
        <strain evidence="2 3">JCM 17899</strain>
    </source>
</reference>
<dbReference type="AlphaFoldDB" id="A0A7I7QV29"/>
<evidence type="ECO:0000313" key="2">
    <source>
        <dbReference type="EMBL" id="BBY30174.1"/>
    </source>
</evidence>
<dbReference type="EMBL" id="AP022588">
    <property type="protein sequence ID" value="BBY30174.1"/>
    <property type="molecule type" value="Genomic_DNA"/>
</dbReference>
<proteinExistence type="predicted"/>
<protein>
    <submittedName>
        <fullName evidence="2">Uncharacterized protein</fullName>
    </submittedName>
</protein>
<dbReference type="RefSeq" id="WP_246230740.1">
    <property type="nucleotide sequence ID" value="NZ_AP022588.1"/>
</dbReference>
<evidence type="ECO:0000256" key="1">
    <source>
        <dbReference type="SAM" id="MobiDB-lite"/>
    </source>
</evidence>
<name>A0A7I7QV29_9MYCO</name>
<sequence length="71" mass="7225">MFATGQTGNVIVVAIDMSECEVPPALPLVLTQEVVPVPGPAIHCVEPRSASTKGGPVMSGTMEHGPRVGSS</sequence>
<accession>A0A7I7QV29</accession>
<dbReference type="KEGG" id="msei:MSEDJ_42700"/>
<dbReference type="Proteomes" id="UP000467193">
    <property type="component" value="Chromosome"/>
</dbReference>